<protein>
    <submittedName>
        <fullName evidence="3">Protein-histidine kinase</fullName>
    </submittedName>
</protein>
<evidence type="ECO:0000313" key="3">
    <source>
        <dbReference type="EMBL" id="KAF0431042.1"/>
    </source>
</evidence>
<dbReference type="EMBL" id="WTPW01001514">
    <property type="protein sequence ID" value="KAF0431042.1"/>
    <property type="molecule type" value="Genomic_DNA"/>
</dbReference>
<keyword evidence="1" id="KW-0597">Phosphoprotein</keyword>
<dbReference type="InterPro" id="IPR036890">
    <property type="entry name" value="HATPase_C_sf"/>
</dbReference>
<dbReference type="PANTHER" id="PTHR43719">
    <property type="entry name" value="TWO-COMPONENT HISTIDINE KINASE"/>
    <property type="match status" value="1"/>
</dbReference>
<feature type="domain" description="Histidine kinase" evidence="2">
    <location>
        <begin position="77"/>
        <end position="290"/>
    </location>
</feature>
<dbReference type="GO" id="GO:0000155">
    <property type="term" value="F:phosphorelay sensor kinase activity"/>
    <property type="evidence" value="ECO:0007669"/>
    <property type="project" value="InterPro"/>
</dbReference>
<dbReference type="CDD" id="cd00082">
    <property type="entry name" value="HisKA"/>
    <property type="match status" value="1"/>
</dbReference>
<keyword evidence="4" id="KW-1185">Reference proteome</keyword>
<dbReference type="SUPFAM" id="SSF55874">
    <property type="entry name" value="ATPase domain of HSP90 chaperone/DNA topoisomerase II/histidine kinase"/>
    <property type="match status" value="1"/>
</dbReference>
<evidence type="ECO:0000313" key="4">
    <source>
        <dbReference type="Proteomes" id="UP000439903"/>
    </source>
</evidence>
<dbReference type="InterPro" id="IPR050956">
    <property type="entry name" value="2C_system_His_kinase"/>
</dbReference>
<dbReference type="InterPro" id="IPR036097">
    <property type="entry name" value="HisK_dim/P_sf"/>
</dbReference>
<keyword evidence="3" id="KW-0418">Kinase</keyword>
<comment type="caution">
    <text evidence="3">The sequence shown here is derived from an EMBL/GenBank/DDBJ whole genome shotgun (WGS) entry which is preliminary data.</text>
</comment>
<sequence length="300" mass="34881">MLSSGIKMNNSYWGWIKLHRSSNSIWLNSEIEILQQISNQISLAIFYKTLIEENLEKKIQMKAETIANEIKTQMLANISHELRTPLGAIIGLNSCFNYSTLTNDQKDMINIINHISDFILSIVNKILNAAILETHQITSTNTIFDLLDLFEKVFEKFIKDIENKQVEFILNYDVENLPKYIKSNPESLKQVLYYLLLNLIKFTKANKIIVYVSIKLQRGIDNKKSNTHSQTIKKDYLLIELYNTSNGYQDNIELGLSMCKHLVTINGGEFKAKIQLEKENKFWFTWNIDLLPLNAIFNYQ</sequence>
<dbReference type="Gene3D" id="3.30.450.40">
    <property type="match status" value="1"/>
</dbReference>
<gene>
    <name evidence="3" type="ORF">F8M41_005461</name>
</gene>
<dbReference type="InterPro" id="IPR029016">
    <property type="entry name" value="GAF-like_dom_sf"/>
</dbReference>
<dbReference type="AlphaFoldDB" id="A0A8H4A4Y6"/>
<dbReference type="InterPro" id="IPR005467">
    <property type="entry name" value="His_kinase_dom"/>
</dbReference>
<keyword evidence="3" id="KW-0808">Transferase</keyword>
<dbReference type="PANTHER" id="PTHR43719:SF28">
    <property type="entry name" value="PEROXIDE STRESS-ACTIVATED HISTIDINE KINASE MAK1-RELATED"/>
    <property type="match status" value="1"/>
</dbReference>
<name>A0A8H4A4Y6_GIGMA</name>
<dbReference type="PROSITE" id="PS50109">
    <property type="entry name" value="HIS_KIN"/>
    <property type="match status" value="1"/>
</dbReference>
<dbReference type="Pfam" id="PF00512">
    <property type="entry name" value="HisKA"/>
    <property type="match status" value="1"/>
</dbReference>
<dbReference type="Gene3D" id="3.30.565.10">
    <property type="entry name" value="Histidine kinase-like ATPase, C-terminal domain"/>
    <property type="match status" value="1"/>
</dbReference>
<organism evidence="3 4">
    <name type="scientific">Gigaspora margarita</name>
    <dbReference type="NCBI Taxonomy" id="4874"/>
    <lineage>
        <taxon>Eukaryota</taxon>
        <taxon>Fungi</taxon>
        <taxon>Fungi incertae sedis</taxon>
        <taxon>Mucoromycota</taxon>
        <taxon>Glomeromycotina</taxon>
        <taxon>Glomeromycetes</taxon>
        <taxon>Diversisporales</taxon>
        <taxon>Gigasporaceae</taxon>
        <taxon>Gigaspora</taxon>
    </lineage>
</organism>
<reference evidence="3 4" key="1">
    <citation type="journal article" date="2019" name="Environ. Microbiol.">
        <title>At the nexus of three kingdoms: the genome of the mycorrhizal fungus Gigaspora margarita provides insights into plant, endobacterial and fungal interactions.</title>
        <authorList>
            <person name="Venice F."/>
            <person name="Ghignone S."/>
            <person name="Salvioli di Fossalunga A."/>
            <person name="Amselem J."/>
            <person name="Novero M."/>
            <person name="Xianan X."/>
            <person name="Sedzielewska Toro K."/>
            <person name="Morin E."/>
            <person name="Lipzen A."/>
            <person name="Grigoriev I.V."/>
            <person name="Henrissat B."/>
            <person name="Martin F.M."/>
            <person name="Bonfante P."/>
        </authorList>
    </citation>
    <scope>NUCLEOTIDE SEQUENCE [LARGE SCALE GENOMIC DNA]</scope>
    <source>
        <strain evidence="3 4">BEG34</strain>
    </source>
</reference>
<dbReference type="SUPFAM" id="SSF47384">
    <property type="entry name" value="Homodimeric domain of signal transducing histidine kinase"/>
    <property type="match status" value="1"/>
</dbReference>
<dbReference type="OrthoDB" id="60033at2759"/>
<evidence type="ECO:0000259" key="2">
    <source>
        <dbReference type="PROSITE" id="PS50109"/>
    </source>
</evidence>
<dbReference type="InterPro" id="IPR003661">
    <property type="entry name" value="HisK_dim/P_dom"/>
</dbReference>
<evidence type="ECO:0000256" key="1">
    <source>
        <dbReference type="ARBA" id="ARBA00022553"/>
    </source>
</evidence>
<proteinExistence type="predicted"/>
<dbReference type="Proteomes" id="UP000439903">
    <property type="component" value="Unassembled WGS sequence"/>
</dbReference>
<dbReference type="Gene3D" id="1.10.287.130">
    <property type="match status" value="1"/>
</dbReference>
<dbReference type="SMART" id="SM00388">
    <property type="entry name" value="HisKA"/>
    <property type="match status" value="1"/>
</dbReference>
<dbReference type="SUPFAM" id="SSF55781">
    <property type="entry name" value="GAF domain-like"/>
    <property type="match status" value="1"/>
</dbReference>
<accession>A0A8H4A4Y6</accession>